<accession>A0A0C3ELE2</accession>
<gene>
    <name evidence="1" type="ORF">PILCRDRAFT_99328</name>
</gene>
<dbReference type="EMBL" id="KN833083">
    <property type="protein sequence ID" value="KIM73410.1"/>
    <property type="molecule type" value="Genomic_DNA"/>
</dbReference>
<evidence type="ECO:0000313" key="1">
    <source>
        <dbReference type="EMBL" id="KIM73410.1"/>
    </source>
</evidence>
<dbReference type="AlphaFoldDB" id="A0A0C3ELE2"/>
<reference evidence="2" key="2">
    <citation type="submission" date="2015-01" db="EMBL/GenBank/DDBJ databases">
        <title>Evolutionary Origins and Diversification of the Mycorrhizal Mutualists.</title>
        <authorList>
            <consortium name="DOE Joint Genome Institute"/>
            <consortium name="Mycorrhizal Genomics Consortium"/>
            <person name="Kohler A."/>
            <person name="Kuo A."/>
            <person name="Nagy L.G."/>
            <person name="Floudas D."/>
            <person name="Copeland A."/>
            <person name="Barry K.W."/>
            <person name="Cichocki N."/>
            <person name="Veneault-Fourrey C."/>
            <person name="LaButti K."/>
            <person name="Lindquist E.A."/>
            <person name="Lipzen A."/>
            <person name="Lundell T."/>
            <person name="Morin E."/>
            <person name="Murat C."/>
            <person name="Riley R."/>
            <person name="Ohm R."/>
            <person name="Sun H."/>
            <person name="Tunlid A."/>
            <person name="Henrissat B."/>
            <person name="Grigoriev I.V."/>
            <person name="Hibbett D.S."/>
            <person name="Martin F."/>
        </authorList>
    </citation>
    <scope>NUCLEOTIDE SEQUENCE [LARGE SCALE GENOMIC DNA]</scope>
    <source>
        <strain evidence="2">F 1598</strain>
    </source>
</reference>
<dbReference type="Gene3D" id="3.60.130.30">
    <property type="match status" value="1"/>
</dbReference>
<dbReference type="OrthoDB" id="3202607at2759"/>
<name>A0A0C3ELE2_PILCF</name>
<evidence type="ECO:0000313" key="2">
    <source>
        <dbReference type="Proteomes" id="UP000054166"/>
    </source>
</evidence>
<dbReference type="HOGENOM" id="CLU_031314_0_0_1"/>
<organism evidence="1 2">
    <name type="scientific">Piloderma croceum (strain F 1598)</name>
    <dbReference type="NCBI Taxonomy" id="765440"/>
    <lineage>
        <taxon>Eukaryota</taxon>
        <taxon>Fungi</taxon>
        <taxon>Dikarya</taxon>
        <taxon>Basidiomycota</taxon>
        <taxon>Agaricomycotina</taxon>
        <taxon>Agaricomycetes</taxon>
        <taxon>Agaricomycetidae</taxon>
        <taxon>Atheliales</taxon>
        <taxon>Atheliaceae</taxon>
        <taxon>Piloderma</taxon>
    </lineage>
</organism>
<reference evidence="1 2" key="1">
    <citation type="submission" date="2014-04" db="EMBL/GenBank/DDBJ databases">
        <authorList>
            <consortium name="DOE Joint Genome Institute"/>
            <person name="Kuo A."/>
            <person name="Tarkka M."/>
            <person name="Buscot F."/>
            <person name="Kohler A."/>
            <person name="Nagy L.G."/>
            <person name="Floudas D."/>
            <person name="Copeland A."/>
            <person name="Barry K.W."/>
            <person name="Cichocki N."/>
            <person name="Veneault-Fourrey C."/>
            <person name="LaButti K."/>
            <person name="Lindquist E.A."/>
            <person name="Lipzen A."/>
            <person name="Lundell T."/>
            <person name="Morin E."/>
            <person name="Murat C."/>
            <person name="Sun H."/>
            <person name="Tunlid A."/>
            <person name="Henrissat B."/>
            <person name="Grigoriev I.V."/>
            <person name="Hibbett D.S."/>
            <person name="Martin F."/>
            <person name="Nordberg H.P."/>
            <person name="Cantor M.N."/>
            <person name="Hua S.X."/>
        </authorList>
    </citation>
    <scope>NUCLEOTIDE SEQUENCE [LARGE SCALE GENOMIC DNA]</scope>
    <source>
        <strain evidence="1 2">F 1598</strain>
    </source>
</reference>
<keyword evidence="2" id="KW-1185">Reference proteome</keyword>
<protein>
    <submittedName>
        <fullName evidence="1">Uncharacterized protein</fullName>
    </submittedName>
</protein>
<dbReference type="Proteomes" id="UP000054166">
    <property type="component" value="Unassembled WGS sequence"/>
</dbReference>
<dbReference type="STRING" id="765440.A0A0C3ELE2"/>
<sequence length="209" mass="23386">MAQAAKQCKFASKQAEHRRGEFPALAVGVSFGGESFQTFAPRLFQYYFDNMARLFAHNSTLRRIFPNYVWPAATFNFGPITITFPHIDPGNLAWGWCSIAALGRFDPTKGGHIVLWDLGIIIEFPPGSTILVPSALVVHSNTPIQDRETRYSFTQYCAGGLFRYIANGFRTDKAFLAKATAAQLAEREGARSRRWQDGLAMFPKLSELK</sequence>
<proteinExistence type="predicted"/>
<dbReference type="InParanoid" id="A0A0C3ELE2"/>